<dbReference type="AlphaFoldDB" id="A0A5B7J895"/>
<protein>
    <submittedName>
        <fullName evidence="1">Uncharacterized protein</fullName>
    </submittedName>
</protein>
<dbReference type="Proteomes" id="UP000324222">
    <property type="component" value="Unassembled WGS sequence"/>
</dbReference>
<sequence length="128" mass="14485">MLLVVEFCRSREMVVVPELWTSGKRSSTLTTLPTVQLRKPSAPMRPLARSGSAILSKPSAQQVLSRCCTGTLERKITYECLCFFFFIVNVHRPNIKGTCDNIESIYKLSRSRKILANPPNFQSILHDI</sequence>
<dbReference type="EMBL" id="VSRR010093182">
    <property type="protein sequence ID" value="MPC92970.1"/>
    <property type="molecule type" value="Genomic_DNA"/>
</dbReference>
<organism evidence="1 2">
    <name type="scientific">Portunus trituberculatus</name>
    <name type="common">Swimming crab</name>
    <name type="synonym">Neptunus trituberculatus</name>
    <dbReference type="NCBI Taxonomy" id="210409"/>
    <lineage>
        <taxon>Eukaryota</taxon>
        <taxon>Metazoa</taxon>
        <taxon>Ecdysozoa</taxon>
        <taxon>Arthropoda</taxon>
        <taxon>Crustacea</taxon>
        <taxon>Multicrustacea</taxon>
        <taxon>Malacostraca</taxon>
        <taxon>Eumalacostraca</taxon>
        <taxon>Eucarida</taxon>
        <taxon>Decapoda</taxon>
        <taxon>Pleocyemata</taxon>
        <taxon>Brachyura</taxon>
        <taxon>Eubrachyura</taxon>
        <taxon>Portunoidea</taxon>
        <taxon>Portunidae</taxon>
        <taxon>Portuninae</taxon>
        <taxon>Portunus</taxon>
    </lineage>
</organism>
<evidence type="ECO:0000313" key="2">
    <source>
        <dbReference type="Proteomes" id="UP000324222"/>
    </source>
</evidence>
<name>A0A5B7J895_PORTR</name>
<proteinExistence type="predicted"/>
<accession>A0A5B7J895</accession>
<gene>
    <name evidence="1" type="ORF">E2C01_088085</name>
</gene>
<keyword evidence="2" id="KW-1185">Reference proteome</keyword>
<evidence type="ECO:0000313" key="1">
    <source>
        <dbReference type="EMBL" id="MPC92970.1"/>
    </source>
</evidence>
<comment type="caution">
    <text evidence="1">The sequence shown here is derived from an EMBL/GenBank/DDBJ whole genome shotgun (WGS) entry which is preliminary data.</text>
</comment>
<reference evidence="1 2" key="1">
    <citation type="submission" date="2019-05" db="EMBL/GenBank/DDBJ databases">
        <title>Another draft genome of Portunus trituberculatus and its Hox gene families provides insights of decapod evolution.</title>
        <authorList>
            <person name="Jeong J.-H."/>
            <person name="Song I."/>
            <person name="Kim S."/>
            <person name="Choi T."/>
            <person name="Kim D."/>
            <person name="Ryu S."/>
            <person name="Kim W."/>
        </authorList>
    </citation>
    <scope>NUCLEOTIDE SEQUENCE [LARGE SCALE GENOMIC DNA]</scope>
    <source>
        <tissue evidence="1">Muscle</tissue>
    </source>
</reference>